<comment type="catalytic activity">
    <reaction evidence="1 12">
        <text>L-threonine = 2-oxobutanoate + NH4(+)</text>
        <dbReference type="Rhea" id="RHEA:22108"/>
        <dbReference type="ChEBI" id="CHEBI:16763"/>
        <dbReference type="ChEBI" id="CHEBI:28938"/>
        <dbReference type="ChEBI" id="CHEBI:57926"/>
        <dbReference type="EC" id="4.3.1.19"/>
    </reaction>
</comment>
<dbReference type="CDD" id="cd01562">
    <property type="entry name" value="Thr-dehyd"/>
    <property type="match status" value="1"/>
</dbReference>
<dbReference type="EC" id="4.3.1.19" evidence="12"/>
<dbReference type="Proteomes" id="UP000601361">
    <property type="component" value="Unassembled WGS sequence"/>
</dbReference>
<evidence type="ECO:0000256" key="7">
    <source>
        <dbReference type="ARBA" id="ARBA00022624"/>
    </source>
</evidence>
<dbReference type="Pfam" id="PF00291">
    <property type="entry name" value="PALP"/>
    <property type="match status" value="1"/>
</dbReference>
<keyword evidence="9 12" id="KW-0456">Lyase</keyword>
<dbReference type="PANTHER" id="PTHR48078:SF11">
    <property type="entry name" value="THREONINE DEHYDRATASE, MITOCHONDRIAL"/>
    <property type="match status" value="1"/>
</dbReference>
<comment type="cofactor">
    <cofactor evidence="2 12">
        <name>pyridoxal 5'-phosphate</name>
        <dbReference type="ChEBI" id="CHEBI:597326"/>
    </cofactor>
</comment>
<gene>
    <name evidence="12 14" type="primary">ilvA</name>
    <name evidence="14" type="ORF">GCM10011378_24820</name>
</gene>
<dbReference type="InterPro" id="IPR036052">
    <property type="entry name" value="TrpB-like_PALP_sf"/>
</dbReference>
<evidence type="ECO:0000256" key="12">
    <source>
        <dbReference type="RuleBase" id="RU362012"/>
    </source>
</evidence>
<evidence type="ECO:0000256" key="11">
    <source>
        <dbReference type="ARBA" id="ARBA00025527"/>
    </source>
</evidence>
<dbReference type="InterPro" id="IPR001721">
    <property type="entry name" value="TD_ACT-like"/>
</dbReference>
<dbReference type="PROSITE" id="PS51672">
    <property type="entry name" value="ACT_LIKE"/>
    <property type="match status" value="1"/>
</dbReference>
<comment type="function">
    <text evidence="11 12">Catalyzes the anaerobic formation of alpha-ketobutyrate and ammonia from threonine in a two-step reaction. The first step involved a dehydration of threonine and a production of enamine intermediates (aminocrotonate), which tautomerizes to its imine form (iminobutyrate). Both intermediates are unstable and short-lived. The second step is the nonenzymatic hydrolysis of the enamine/imine intermediates to form 2-ketobutyrate and free ammonia. In the low water environment of the cell, the second step is accelerated by RidA.</text>
</comment>
<evidence type="ECO:0000256" key="8">
    <source>
        <dbReference type="ARBA" id="ARBA00022898"/>
    </source>
</evidence>
<dbReference type="InterPro" id="IPR045865">
    <property type="entry name" value="ACT-like_dom_sf"/>
</dbReference>
<evidence type="ECO:0000256" key="1">
    <source>
        <dbReference type="ARBA" id="ARBA00001274"/>
    </source>
</evidence>
<evidence type="ECO:0000256" key="4">
    <source>
        <dbReference type="ARBA" id="ARBA00010869"/>
    </source>
</evidence>
<comment type="subunit">
    <text evidence="5 12">Homotetramer.</text>
</comment>
<organism evidence="14 15">
    <name type="scientific">Hymenobacter glacieicola</name>
    <dbReference type="NCBI Taxonomy" id="1562124"/>
    <lineage>
        <taxon>Bacteria</taxon>
        <taxon>Pseudomonadati</taxon>
        <taxon>Bacteroidota</taxon>
        <taxon>Cytophagia</taxon>
        <taxon>Cytophagales</taxon>
        <taxon>Hymenobacteraceae</taxon>
        <taxon>Hymenobacter</taxon>
    </lineage>
</organism>
<evidence type="ECO:0000256" key="10">
    <source>
        <dbReference type="ARBA" id="ARBA00023304"/>
    </source>
</evidence>
<keyword evidence="10 12" id="KW-0100">Branched-chain amino acid biosynthesis</keyword>
<evidence type="ECO:0000256" key="3">
    <source>
        <dbReference type="ARBA" id="ARBA00004810"/>
    </source>
</evidence>
<dbReference type="InterPro" id="IPR050147">
    <property type="entry name" value="Ser/Thr_Dehydratase"/>
</dbReference>
<dbReference type="Gene3D" id="3.40.50.1100">
    <property type="match status" value="2"/>
</dbReference>
<dbReference type="InterPro" id="IPR011820">
    <property type="entry name" value="IlvA"/>
</dbReference>
<evidence type="ECO:0000313" key="14">
    <source>
        <dbReference type="EMBL" id="GGG47652.1"/>
    </source>
</evidence>
<dbReference type="NCBIfam" id="NF006390">
    <property type="entry name" value="PRK08639.1"/>
    <property type="match status" value="1"/>
</dbReference>
<comment type="similarity">
    <text evidence="4 12">Belongs to the serine/threonine dehydratase family.</text>
</comment>
<dbReference type="NCBIfam" id="TIGR02079">
    <property type="entry name" value="THD1"/>
    <property type="match status" value="1"/>
</dbReference>
<evidence type="ECO:0000256" key="6">
    <source>
        <dbReference type="ARBA" id="ARBA00022605"/>
    </source>
</evidence>
<sequence>MLRLRLCMTFTFIADNLFPMESDTLTSAPTVRLENVERAARTLDGVIYNTLLQHNLGLSEAYGAQVYLKREDLQVVRSYKIRGAYNKMAGLSREQQQRAVVCASAGNHAQGVAYACQLLGIRGHIFMPAQTPAQKVNKVRLFGKDQVEVVLTGATFDDTYQAAKDFCNQRGSTFVHPFDDLAIVEGQATVGLEILRDAPASIDYCFMPIGGGGLASGVGSVFRQLSPHTKLIGVQPLGAPSMQRAIQTGLRQPLEHIESFVDGAAVKCPGELTFELCRELLDEVALVPEGQVCEDLLKMYNEEGIVLEPAGTLSISALHQYADQIRGKTVVCVLSGSNNDITRMEDIKERAMRHQGRKHYFLVTFNQKPGALRRFVNHVLREGEGDDIIQFQYIKKNNKEKGPVFIGLEVQRPHDIEGIQLRMAAEGFGYEYLNGKQDFLSLLV</sequence>
<evidence type="ECO:0000256" key="2">
    <source>
        <dbReference type="ARBA" id="ARBA00001933"/>
    </source>
</evidence>
<name>A0ABQ1X059_9BACT</name>
<evidence type="ECO:0000256" key="9">
    <source>
        <dbReference type="ARBA" id="ARBA00023239"/>
    </source>
</evidence>
<evidence type="ECO:0000259" key="13">
    <source>
        <dbReference type="PROSITE" id="PS51672"/>
    </source>
</evidence>
<dbReference type="InterPro" id="IPR000634">
    <property type="entry name" value="Ser/Thr_deHydtase_PyrdxlP-BS"/>
</dbReference>
<keyword evidence="6 12" id="KW-0028">Amino-acid biosynthesis</keyword>
<dbReference type="PANTHER" id="PTHR48078">
    <property type="entry name" value="THREONINE DEHYDRATASE, MITOCHONDRIAL-RELATED"/>
    <property type="match status" value="1"/>
</dbReference>
<protein>
    <recommendedName>
        <fullName evidence="12">L-threonine dehydratase</fullName>
        <ecNumber evidence="12">4.3.1.19</ecNumber>
    </recommendedName>
    <alternativeName>
        <fullName evidence="12">Threonine deaminase</fullName>
    </alternativeName>
</protein>
<comment type="caution">
    <text evidence="14">The sequence shown here is derived from an EMBL/GenBank/DDBJ whole genome shotgun (WGS) entry which is preliminary data.</text>
</comment>
<dbReference type="EMBL" id="BMGS01000006">
    <property type="protein sequence ID" value="GGG47652.1"/>
    <property type="molecule type" value="Genomic_DNA"/>
</dbReference>
<evidence type="ECO:0000313" key="15">
    <source>
        <dbReference type="Proteomes" id="UP000601361"/>
    </source>
</evidence>
<keyword evidence="15" id="KW-1185">Reference proteome</keyword>
<dbReference type="Pfam" id="PF00585">
    <property type="entry name" value="Thr_dehydrat_C"/>
    <property type="match status" value="1"/>
</dbReference>
<dbReference type="InterPro" id="IPR001926">
    <property type="entry name" value="TrpB-like_PALP"/>
</dbReference>
<dbReference type="PROSITE" id="PS00165">
    <property type="entry name" value="DEHYDRATASE_SER_THR"/>
    <property type="match status" value="1"/>
</dbReference>
<reference evidence="15" key="1">
    <citation type="journal article" date="2019" name="Int. J. Syst. Evol. Microbiol.">
        <title>The Global Catalogue of Microorganisms (GCM) 10K type strain sequencing project: providing services to taxonomists for standard genome sequencing and annotation.</title>
        <authorList>
            <consortium name="The Broad Institute Genomics Platform"/>
            <consortium name="The Broad Institute Genome Sequencing Center for Infectious Disease"/>
            <person name="Wu L."/>
            <person name="Ma J."/>
        </authorList>
    </citation>
    <scope>NUCLEOTIDE SEQUENCE [LARGE SCALE GENOMIC DNA]</scope>
    <source>
        <strain evidence="15">CGMCC 1.12990</strain>
    </source>
</reference>
<feature type="domain" description="ACT-like" evidence="13">
    <location>
        <begin position="359"/>
        <end position="437"/>
    </location>
</feature>
<proteinExistence type="inferred from homology"/>
<accession>A0ABQ1X059</accession>
<keyword evidence="7 12" id="KW-0412">Isoleucine biosynthesis</keyword>
<evidence type="ECO:0000256" key="5">
    <source>
        <dbReference type="ARBA" id="ARBA00011881"/>
    </source>
</evidence>
<keyword evidence="8 12" id="KW-0663">Pyridoxal phosphate</keyword>
<dbReference type="SUPFAM" id="SSF53686">
    <property type="entry name" value="Tryptophan synthase beta subunit-like PLP-dependent enzymes"/>
    <property type="match status" value="1"/>
</dbReference>
<dbReference type="SUPFAM" id="SSF55021">
    <property type="entry name" value="ACT-like"/>
    <property type="match status" value="1"/>
</dbReference>
<comment type="pathway">
    <text evidence="3 12">Amino-acid biosynthesis; L-isoleucine biosynthesis; 2-oxobutanoate from L-threonine: step 1/1.</text>
</comment>